<name>A0A450RYW1_9GAMM</name>
<dbReference type="EMBL" id="CAADEY010000008">
    <property type="protein sequence ID" value="VFJ44500.1"/>
    <property type="molecule type" value="Genomic_DNA"/>
</dbReference>
<reference evidence="2" key="1">
    <citation type="submission" date="2019-02" db="EMBL/GenBank/DDBJ databases">
        <authorList>
            <person name="Gruber-Vodicka R. H."/>
            <person name="Seah K. B. B."/>
        </authorList>
    </citation>
    <scope>NUCLEOTIDE SEQUENCE</scope>
    <source>
        <strain evidence="2">BECK_DK161</strain>
    </source>
</reference>
<proteinExistence type="predicted"/>
<dbReference type="AlphaFoldDB" id="A0A450RYW1"/>
<organism evidence="2">
    <name type="scientific">Candidatus Kentrum sp. DK</name>
    <dbReference type="NCBI Taxonomy" id="2126562"/>
    <lineage>
        <taxon>Bacteria</taxon>
        <taxon>Pseudomonadati</taxon>
        <taxon>Pseudomonadota</taxon>
        <taxon>Gammaproteobacteria</taxon>
        <taxon>Candidatus Kentrum</taxon>
    </lineage>
</organism>
<accession>A0A450RYW1</accession>
<evidence type="ECO:0000313" key="2">
    <source>
        <dbReference type="EMBL" id="VFJ44500.1"/>
    </source>
</evidence>
<evidence type="ECO:0000256" key="1">
    <source>
        <dbReference type="SAM" id="MobiDB-lite"/>
    </source>
</evidence>
<gene>
    <name evidence="2" type="ORF">BECKDK2373C_GA0170839_100839</name>
</gene>
<feature type="compositionally biased region" description="Basic and acidic residues" evidence="1">
    <location>
        <begin position="1"/>
        <end position="15"/>
    </location>
</feature>
<sequence length="30" mass="3373">MNRIREPAFRIRDAADGIPDTPFRVADKSG</sequence>
<feature type="region of interest" description="Disordered" evidence="1">
    <location>
        <begin position="1"/>
        <end position="30"/>
    </location>
</feature>
<protein>
    <submittedName>
        <fullName evidence="2">Uncharacterized protein</fullName>
    </submittedName>
</protein>